<protein>
    <submittedName>
        <fullName evidence="6">Redox-sensitive bicupin YhaK (Pirin superfamily)</fullName>
    </submittedName>
</protein>
<dbReference type="InterPro" id="IPR008778">
    <property type="entry name" value="Pirin_C_dom"/>
</dbReference>
<keyword evidence="7" id="KW-1185">Reference proteome</keyword>
<dbReference type="InterPro" id="IPR003829">
    <property type="entry name" value="Pirin_N_dom"/>
</dbReference>
<feature type="domain" description="Pirin C-terminal" evidence="5">
    <location>
        <begin position="175"/>
        <end position="270"/>
    </location>
</feature>
<sequence length="311" mass="33910">MTASDWEILEPRKVPLGGPRAMTVRRTLPQRRRSFIGAWCFVDHYGPDDVAVTGGMMLPPHPHTGLQTVSWLFTGTITHADSTGGRGHIPPGVLSLMTAGRAITHTEYTTDDTTVLHGVQLWVALPDAERFVEPGYERYAPEPVTGPGWTARVFIGSLLGDTSPAHTFTSLLGAELELAAGTTLELDVDPRHEHGVLLDTGTVLVDGSEVTRDELGYHPPGADRLRIEATADARLILLGGVPLGERIVMWWNFIGRDHDEVAAYRANYHAAIGRDEADVTDPDQFTIVPDERGNDPLPAPPLPNGRMRSRS</sequence>
<reference evidence="6 7" key="1">
    <citation type="submission" date="2023-07" db="EMBL/GenBank/DDBJ databases">
        <title>Sequencing the genomes of 1000 actinobacteria strains.</title>
        <authorList>
            <person name="Klenk H.-P."/>
        </authorList>
    </citation>
    <scope>NUCLEOTIDE SEQUENCE [LARGE SCALE GENOMIC DNA]</scope>
    <source>
        <strain evidence="6 7">GD13</strain>
    </source>
</reference>
<proteinExistence type="inferred from homology"/>
<dbReference type="Pfam" id="PF02678">
    <property type="entry name" value="Pirin"/>
    <property type="match status" value="1"/>
</dbReference>
<gene>
    <name evidence="6" type="ORF">J2S59_001771</name>
</gene>
<dbReference type="InterPro" id="IPR011051">
    <property type="entry name" value="RmlC_Cupin_sf"/>
</dbReference>
<evidence type="ECO:0000256" key="3">
    <source>
        <dbReference type="SAM" id="MobiDB-lite"/>
    </source>
</evidence>
<dbReference type="PIRSF" id="PIRSF006232">
    <property type="entry name" value="Pirin"/>
    <property type="match status" value="1"/>
</dbReference>
<evidence type="ECO:0000259" key="5">
    <source>
        <dbReference type="Pfam" id="PF05726"/>
    </source>
</evidence>
<dbReference type="PANTHER" id="PTHR13903">
    <property type="entry name" value="PIRIN-RELATED"/>
    <property type="match status" value="1"/>
</dbReference>
<comment type="similarity">
    <text evidence="1 2">Belongs to the pirin family.</text>
</comment>
<name>A0ABT9NNF5_9ACTN</name>
<evidence type="ECO:0000256" key="1">
    <source>
        <dbReference type="ARBA" id="ARBA00008416"/>
    </source>
</evidence>
<evidence type="ECO:0000313" key="6">
    <source>
        <dbReference type="EMBL" id="MDP9821962.1"/>
    </source>
</evidence>
<dbReference type="RefSeq" id="WP_306825019.1">
    <property type="nucleotide sequence ID" value="NZ_JAUSQM010000001.1"/>
</dbReference>
<dbReference type="SUPFAM" id="SSF51182">
    <property type="entry name" value="RmlC-like cupins"/>
    <property type="match status" value="1"/>
</dbReference>
<dbReference type="InterPro" id="IPR014710">
    <property type="entry name" value="RmlC-like_jellyroll"/>
</dbReference>
<evidence type="ECO:0000313" key="7">
    <source>
        <dbReference type="Proteomes" id="UP001240447"/>
    </source>
</evidence>
<dbReference type="EMBL" id="JAUSQM010000001">
    <property type="protein sequence ID" value="MDP9821962.1"/>
    <property type="molecule type" value="Genomic_DNA"/>
</dbReference>
<dbReference type="Gene3D" id="2.60.120.10">
    <property type="entry name" value="Jelly Rolls"/>
    <property type="match status" value="1"/>
</dbReference>
<feature type="region of interest" description="Disordered" evidence="3">
    <location>
        <begin position="280"/>
        <end position="311"/>
    </location>
</feature>
<comment type="caution">
    <text evidence="6">The sequence shown here is derived from an EMBL/GenBank/DDBJ whole genome shotgun (WGS) entry which is preliminary data.</text>
</comment>
<evidence type="ECO:0000256" key="2">
    <source>
        <dbReference type="RuleBase" id="RU003457"/>
    </source>
</evidence>
<accession>A0ABT9NNF5</accession>
<dbReference type="PANTHER" id="PTHR13903:SF8">
    <property type="entry name" value="PIRIN"/>
    <property type="match status" value="1"/>
</dbReference>
<dbReference type="Proteomes" id="UP001240447">
    <property type="component" value="Unassembled WGS sequence"/>
</dbReference>
<dbReference type="Pfam" id="PF05726">
    <property type="entry name" value="Pirin_C"/>
    <property type="match status" value="1"/>
</dbReference>
<dbReference type="CDD" id="cd02247">
    <property type="entry name" value="cupin_pirin_C"/>
    <property type="match status" value="1"/>
</dbReference>
<organism evidence="6 7">
    <name type="scientific">Nocardioides massiliensis</name>
    <dbReference type="NCBI Taxonomy" id="1325935"/>
    <lineage>
        <taxon>Bacteria</taxon>
        <taxon>Bacillati</taxon>
        <taxon>Actinomycetota</taxon>
        <taxon>Actinomycetes</taxon>
        <taxon>Propionibacteriales</taxon>
        <taxon>Nocardioidaceae</taxon>
        <taxon>Nocardioides</taxon>
    </lineage>
</organism>
<evidence type="ECO:0000259" key="4">
    <source>
        <dbReference type="Pfam" id="PF02678"/>
    </source>
</evidence>
<dbReference type="InterPro" id="IPR012093">
    <property type="entry name" value="Pirin"/>
</dbReference>
<feature type="domain" description="Pirin N-terminal" evidence="4">
    <location>
        <begin position="24"/>
        <end position="123"/>
    </location>
</feature>